<sequence length="165" mass="18526">MHASTCKTCDMSFCDGRTCVVFNESAPVKATGSAKKLVYYLRLYAKEKKLSNMKGVRPPDDWFKAQRDIKAKKQKSDKQAKQPDKGAHPVVPVDGDDDDAMDEQFWETLDAAHSPSVFMAAHEVQVVDESKIEDVEDYSESAHTDEHTRVASSVDRVDANLFARR</sequence>
<protein>
    <submittedName>
        <fullName evidence="2">Uncharacterized protein</fullName>
    </submittedName>
</protein>
<reference evidence="2 3" key="1">
    <citation type="journal article" date="2024" name="Science">
        <title>Giant polyketide synthase enzymes in the biosynthesis of giant marine polyether toxins.</title>
        <authorList>
            <person name="Fallon T.R."/>
            <person name="Shende V.V."/>
            <person name="Wierzbicki I.H."/>
            <person name="Pendleton A.L."/>
            <person name="Watervoot N.F."/>
            <person name="Auber R.P."/>
            <person name="Gonzalez D.J."/>
            <person name="Wisecaver J.H."/>
            <person name="Moore B.S."/>
        </authorList>
    </citation>
    <scope>NUCLEOTIDE SEQUENCE [LARGE SCALE GENOMIC DNA]</scope>
    <source>
        <strain evidence="2 3">12B1</strain>
    </source>
</reference>
<evidence type="ECO:0000313" key="2">
    <source>
        <dbReference type="EMBL" id="KAL1524454.1"/>
    </source>
</evidence>
<dbReference type="AlphaFoldDB" id="A0AB34JVN2"/>
<dbReference type="EMBL" id="JBGBPQ010000005">
    <property type="protein sequence ID" value="KAL1524454.1"/>
    <property type="molecule type" value="Genomic_DNA"/>
</dbReference>
<accession>A0AB34JVN2</accession>
<feature type="region of interest" description="Disordered" evidence="1">
    <location>
        <begin position="56"/>
        <end position="99"/>
    </location>
</feature>
<comment type="caution">
    <text evidence="2">The sequence shown here is derived from an EMBL/GenBank/DDBJ whole genome shotgun (WGS) entry which is preliminary data.</text>
</comment>
<gene>
    <name evidence="2" type="ORF">AB1Y20_019349</name>
</gene>
<name>A0AB34JVN2_PRYPA</name>
<evidence type="ECO:0000313" key="3">
    <source>
        <dbReference type="Proteomes" id="UP001515480"/>
    </source>
</evidence>
<organism evidence="2 3">
    <name type="scientific">Prymnesium parvum</name>
    <name type="common">Toxic golden alga</name>
    <dbReference type="NCBI Taxonomy" id="97485"/>
    <lineage>
        <taxon>Eukaryota</taxon>
        <taxon>Haptista</taxon>
        <taxon>Haptophyta</taxon>
        <taxon>Prymnesiophyceae</taxon>
        <taxon>Prymnesiales</taxon>
        <taxon>Prymnesiaceae</taxon>
        <taxon>Prymnesium</taxon>
    </lineage>
</organism>
<proteinExistence type="predicted"/>
<keyword evidence="3" id="KW-1185">Reference proteome</keyword>
<feature type="compositionally biased region" description="Basic and acidic residues" evidence="1">
    <location>
        <begin position="57"/>
        <end position="87"/>
    </location>
</feature>
<evidence type="ECO:0000256" key="1">
    <source>
        <dbReference type="SAM" id="MobiDB-lite"/>
    </source>
</evidence>
<dbReference type="Proteomes" id="UP001515480">
    <property type="component" value="Unassembled WGS sequence"/>
</dbReference>